<comment type="caution">
    <text evidence="2">The sequence shown here is derived from an EMBL/GenBank/DDBJ whole genome shotgun (WGS) entry which is preliminary data.</text>
</comment>
<dbReference type="Proteomes" id="UP000006241">
    <property type="component" value="Unassembled WGS sequence"/>
</dbReference>
<keyword evidence="1" id="KW-0812">Transmembrane</keyword>
<feature type="transmembrane region" description="Helical" evidence="1">
    <location>
        <begin position="12"/>
        <end position="32"/>
    </location>
</feature>
<protein>
    <submittedName>
        <fullName evidence="2">Uncharacterized protein</fullName>
    </submittedName>
</protein>
<evidence type="ECO:0000313" key="3">
    <source>
        <dbReference type="Proteomes" id="UP000006241"/>
    </source>
</evidence>
<evidence type="ECO:0000256" key="1">
    <source>
        <dbReference type="SAM" id="Phobius"/>
    </source>
</evidence>
<accession>C2G1B2</accession>
<name>C2G1B2_SPHSI</name>
<dbReference type="HOGENOM" id="CLU_3276833_0_0_10"/>
<gene>
    <name evidence="2" type="ORF">HMPREF0765_3368</name>
</gene>
<dbReference type="AlphaFoldDB" id="C2G1B2"/>
<evidence type="ECO:0000313" key="2">
    <source>
        <dbReference type="EMBL" id="EEI91040.1"/>
    </source>
</evidence>
<sequence>MFLFFDIKICYFIEICLFFENVVVVIVFYKSFFSFMGNINM</sequence>
<reference evidence="2 3" key="1">
    <citation type="submission" date="2009-01" db="EMBL/GenBank/DDBJ databases">
        <authorList>
            <person name="Qin X."/>
            <person name="Bachman B."/>
            <person name="Battles P."/>
            <person name="Bell A."/>
            <person name="Bess C."/>
            <person name="Bickham C."/>
            <person name="Chaboub L."/>
            <person name="Chen D."/>
            <person name="Coyle M."/>
            <person name="Deiros D.R."/>
            <person name="Dinh H."/>
            <person name="Forbes L."/>
            <person name="Fowler G."/>
            <person name="Francisco L."/>
            <person name="Fu Q."/>
            <person name="Gubbala S."/>
            <person name="Hale W."/>
            <person name="Han Y."/>
            <person name="Hemphill L."/>
            <person name="Highlander S.K."/>
            <person name="Hirani K."/>
            <person name="Hogues M."/>
            <person name="Jackson L."/>
            <person name="Jakkamsetti A."/>
            <person name="Javaid M."/>
            <person name="Jiang H."/>
            <person name="Korchina V."/>
            <person name="Kovar C."/>
            <person name="Lara F."/>
            <person name="Lee S."/>
            <person name="Mata R."/>
            <person name="Mathew T."/>
            <person name="Moen C."/>
            <person name="Morales K."/>
            <person name="Munidasa M."/>
            <person name="Nazareth L."/>
            <person name="Ngo R."/>
            <person name="Nguyen L."/>
            <person name="Okwuonu G."/>
            <person name="Ongeri F."/>
            <person name="Patil S."/>
            <person name="Petrosino J."/>
            <person name="Pham C."/>
            <person name="Pham P."/>
            <person name="Pu L.-L."/>
            <person name="Puazo M."/>
            <person name="Raj R."/>
            <person name="Reid J."/>
            <person name="Rouhana J."/>
            <person name="Saada N."/>
            <person name="Shang Y."/>
            <person name="Simmons D."/>
            <person name="Thornton R."/>
            <person name="Warren J."/>
            <person name="Weissenberger G."/>
            <person name="Zhang J."/>
            <person name="Zhang L."/>
            <person name="Zhou C."/>
            <person name="Zhu D."/>
            <person name="Muzny D."/>
            <person name="Worley K."/>
            <person name="Gibbs R."/>
        </authorList>
    </citation>
    <scope>NUCLEOTIDE SEQUENCE [LARGE SCALE GENOMIC DNA]</scope>
    <source>
        <strain evidence="2 3">ATCC 33300</strain>
    </source>
</reference>
<keyword evidence="1" id="KW-0472">Membrane</keyword>
<proteinExistence type="predicted"/>
<dbReference type="EMBL" id="ACHB01000077">
    <property type="protein sequence ID" value="EEI91040.1"/>
    <property type="molecule type" value="Genomic_DNA"/>
</dbReference>
<organism evidence="2 3">
    <name type="scientific">Sphingobacterium spiritivorum ATCC 33300</name>
    <dbReference type="NCBI Taxonomy" id="525372"/>
    <lineage>
        <taxon>Bacteria</taxon>
        <taxon>Pseudomonadati</taxon>
        <taxon>Bacteroidota</taxon>
        <taxon>Sphingobacteriia</taxon>
        <taxon>Sphingobacteriales</taxon>
        <taxon>Sphingobacteriaceae</taxon>
        <taxon>Sphingobacterium</taxon>
    </lineage>
</organism>
<keyword evidence="1" id="KW-1133">Transmembrane helix</keyword>